<sequence length="117" mass="13262">MEDDALGKCNERRSNRIRAHEDIIQGCGRITIGILPPSVKSWNSIGAHNGTDFQRFDTAPIPEFRFARPQQIEEITCTKGMRISSVTTVSSWFSSTMRRRFVTSSNTTLVNEEPSER</sequence>
<dbReference type="AlphaFoldDB" id="A0A834NH88"/>
<gene>
    <name evidence="1" type="ORF">H0235_014099</name>
</gene>
<reference evidence="1" key="1">
    <citation type="journal article" date="2020" name="G3 (Bethesda)">
        <title>High-Quality Assemblies for Three Invasive Social Wasps from the &lt;i&gt;Vespula&lt;/i&gt; Genus.</title>
        <authorList>
            <person name="Harrop T.W.R."/>
            <person name="Guhlin J."/>
            <person name="McLaughlin G.M."/>
            <person name="Permina E."/>
            <person name="Stockwell P."/>
            <person name="Gilligan J."/>
            <person name="Le Lec M.F."/>
            <person name="Gruber M.A.M."/>
            <person name="Quinn O."/>
            <person name="Lovegrove M."/>
            <person name="Duncan E.J."/>
            <person name="Remnant E.J."/>
            <person name="Van Eeckhoven J."/>
            <person name="Graham B."/>
            <person name="Knapp R.A."/>
            <person name="Langford K.W."/>
            <person name="Kronenberg Z."/>
            <person name="Press M.O."/>
            <person name="Eacker S.M."/>
            <person name="Wilson-Rankin E.E."/>
            <person name="Purcell J."/>
            <person name="Lester P.J."/>
            <person name="Dearden P.K."/>
        </authorList>
    </citation>
    <scope>NUCLEOTIDE SEQUENCE</scope>
    <source>
        <strain evidence="1">Volc-1</strain>
    </source>
</reference>
<comment type="caution">
    <text evidence="1">The sequence shown here is derived from an EMBL/GenBank/DDBJ whole genome shotgun (WGS) entry which is preliminary data.</text>
</comment>
<evidence type="ECO:0000313" key="2">
    <source>
        <dbReference type="Proteomes" id="UP000600918"/>
    </source>
</evidence>
<accession>A0A834NH88</accession>
<protein>
    <submittedName>
        <fullName evidence="1">Uncharacterized protein</fullName>
    </submittedName>
</protein>
<dbReference type="Proteomes" id="UP000600918">
    <property type="component" value="Unassembled WGS sequence"/>
</dbReference>
<dbReference type="EMBL" id="JACSDY010000014">
    <property type="protein sequence ID" value="KAF7409247.1"/>
    <property type="molecule type" value="Genomic_DNA"/>
</dbReference>
<organism evidence="1 2">
    <name type="scientific">Vespula pensylvanica</name>
    <name type="common">Western yellow jacket</name>
    <name type="synonym">Wasp</name>
    <dbReference type="NCBI Taxonomy" id="30213"/>
    <lineage>
        <taxon>Eukaryota</taxon>
        <taxon>Metazoa</taxon>
        <taxon>Ecdysozoa</taxon>
        <taxon>Arthropoda</taxon>
        <taxon>Hexapoda</taxon>
        <taxon>Insecta</taxon>
        <taxon>Pterygota</taxon>
        <taxon>Neoptera</taxon>
        <taxon>Endopterygota</taxon>
        <taxon>Hymenoptera</taxon>
        <taxon>Apocrita</taxon>
        <taxon>Aculeata</taxon>
        <taxon>Vespoidea</taxon>
        <taxon>Vespidae</taxon>
        <taxon>Vespinae</taxon>
        <taxon>Vespula</taxon>
    </lineage>
</organism>
<name>A0A834NH88_VESPE</name>
<proteinExistence type="predicted"/>
<evidence type="ECO:0000313" key="1">
    <source>
        <dbReference type="EMBL" id="KAF7409247.1"/>
    </source>
</evidence>
<keyword evidence="2" id="KW-1185">Reference proteome</keyword>